<dbReference type="NCBIfam" id="TIGR01981">
    <property type="entry name" value="sufD"/>
    <property type="match status" value="1"/>
</dbReference>
<accession>A0A5R9J557</accession>
<dbReference type="Pfam" id="PF01458">
    <property type="entry name" value="SUFBD_core"/>
    <property type="match status" value="1"/>
</dbReference>
<comment type="caution">
    <text evidence="2">The sequence shown here is derived from an EMBL/GenBank/DDBJ whole genome shotgun (WGS) entry which is preliminary data.</text>
</comment>
<protein>
    <submittedName>
        <fullName evidence="2">Fe-S cluster assembly protein SufD</fullName>
    </submittedName>
</protein>
<feature type="domain" description="SUF system FeS cluster assembly SufBD core" evidence="1">
    <location>
        <begin position="168"/>
        <end position="392"/>
    </location>
</feature>
<sequence>MNAIDGNNAAQFLALHDRRGSSSALSEAGAAALRHGGLPRRDVEAWKYTDLRPLTALAVSVAEAPSEAVLATANGLLQGLQLDMHGLAGVARLVFVNGHAAPSLSLLPDAALLSVQDAPAEGSLAPGAMAALNATLGQGGAALRVPGGVDAGRLLLLTLGVGEGDGAVTAHPHHRILLEPGSRLSLLEIAAGHGLYVNNPVLEVELRNGAHLTHVRLQDEAVEALHLSTVRAEVAEGGSYDSFSLALGARLARHEVHATMSGRGAEVQVNGAQLLDGQQHADLTSVIVHKAPACNSRQTVKNVLSGRSRAVFQGKIVVERIAQKTDGYQMNQALLLSNEAEIDTKPELEIYADDVKCSHGATAGALDDDQLFYLRSRGVPVVEARAILVRAFLADALGLIDDEVTRGVLERAVDASWDRRSSDE</sequence>
<organism evidence="2 3">
    <name type="scientific">Lichenicoccus roseus</name>
    <dbReference type="NCBI Taxonomy" id="2683649"/>
    <lineage>
        <taxon>Bacteria</taxon>
        <taxon>Pseudomonadati</taxon>
        <taxon>Pseudomonadota</taxon>
        <taxon>Alphaproteobacteria</taxon>
        <taxon>Acetobacterales</taxon>
        <taxon>Acetobacteraceae</taxon>
        <taxon>Lichenicoccus</taxon>
    </lineage>
</organism>
<gene>
    <name evidence="2" type="primary">sufD</name>
    <name evidence="2" type="ORF">FE263_12095</name>
</gene>
<evidence type="ECO:0000259" key="1">
    <source>
        <dbReference type="Pfam" id="PF01458"/>
    </source>
</evidence>
<dbReference type="Proteomes" id="UP000305654">
    <property type="component" value="Unassembled WGS sequence"/>
</dbReference>
<dbReference type="InterPro" id="IPR011542">
    <property type="entry name" value="SUF_FeS_clus_asmbl_SufD"/>
</dbReference>
<dbReference type="GO" id="GO:0016226">
    <property type="term" value="P:iron-sulfur cluster assembly"/>
    <property type="evidence" value="ECO:0007669"/>
    <property type="project" value="InterPro"/>
</dbReference>
<dbReference type="PANTHER" id="PTHR43575:SF1">
    <property type="entry name" value="PROTEIN ABCI7, CHLOROPLASTIC"/>
    <property type="match status" value="1"/>
</dbReference>
<proteinExistence type="predicted"/>
<evidence type="ECO:0000313" key="2">
    <source>
        <dbReference type="EMBL" id="TLU72755.1"/>
    </source>
</evidence>
<dbReference type="EMBL" id="VCDI01000003">
    <property type="protein sequence ID" value="TLU72755.1"/>
    <property type="molecule type" value="Genomic_DNA"/>
</dbReference>
<dbReference type="PANTHER" id="PTHR43575">
    <property type="entry name" value="PROTEIN ABCI7, CHLOROPLASTIC"/>
    <property type="match status" value="1"/>
</dbReference>
<dbReference type="OrthoDB" id="9768262at2"/>
<dbReference type="AlphaFoldDB" id="A0A5R9J557"/>
<dbReference type="InterPro" id="IPR055346">
    <property type="entry name" value="Fe-S_cluster_assembly_SufBD"/>
</dbReference>
<keyword evidence="3" id="KW-1185">Reference proteome</keyword>
<dbReference type="SUPFAM" id="SSF101960">
    <property type="entry name" value="Stabilizer of iron transporter SufD"/>
    <property type="match status" value="1"/>
</dbReference>
<dbReference type="InterPro" id="IPR000825">
    <property type="entry name" value="SUF_FeS_clus_asmbl_SufBD_core"/>
</dbReference>
<dbReference type="RefSeq" id="WP_138326216.1">
    <property type="nucleotide sequence ID" value="NZ_VCDI01000003.1"/>
</dbReference>
<evidence type="ECO:0000313" key="3">
    <source>
        <dbReference type="Proteomes" id="UP000305654"/>
    </source>
</evidence>
<dbReference type="InterPro" id="IPR037284">
    <property type="entry name" value="SUF_FeS_clus_asmbl_SufBD_sf"/>
</dbReference>
<reference evidence="2 3" key="1">
    <citation type="submission" date="2019-05" db="EMBL/GenBank/DDBJ databases">
        <authorList>
            <person name="Pankratov T."/>
            <person name="Grouzdev D."/>
        </authorList>
    </citation>
    <scope>NUCLEOTIDE SEQUENCE [LARGE SCALE GENOMIC DNA]</scope>
    <source>
        <strain evidence="2 3">KEBCLARHB70R</strain>
    </source>
</reference>
<name>A0A5R9J557_9PROT</name>